<evidence type="ECO:0000256" key="1">
    <source>
        <dbReference type="ARBA" id="ARBA00004141"/>
    </source>
</evidence>
<feature type="compositionally biased region" description="Polar residues" evidence="5">
    <location>
        <begin position="87"/>
        <end position="96"/>
    </location>
</feature>
<dbReference type="InterPro" id="IPR050186">
    <property type="entry name" value="TPT_transporter"/>
</dbReference>
<evidence type="ECO:0000313" key="9">
    <source>
        <dbReference type="Proteomes" id="UP000070544"/>
    </source>
</evidence>
<feature type="compositionally biased region" description="Low complexity" evidence="5">
    <location>
        <begin position="70"/>
        <end position="82"/>
    </location>
</feature>
<dbReference type="Pfam" id="PF03151">
    <property type="entry name" value="TPT"/>
    <property type="match status" value="1"/>
</dbReference>
<feature type="region of interest" description="Disordered" evidence="5">
    <location>
        <begin position="1"/>
        <end position="39"/>
    </location>
</feature>
<feature type="region of interest" description="Disordered" evidence="5">
    <location>
        <begin position="591"/>
        <end position="621"/>
    </location>
</feature>
<keyword evidence="4 6" id="KW-0472">Membrane</keyword>
<gene>
    <name evidence="8" type="ORF">M427DRAFT_151813</name>
</gene>
<protein>
    <submittedName>
        <fullName evidence="8">TPT-domain-containing protein</fullName>
    </submittedName>
</protein>
<dbReference type="PANTHER" id="PTHR11132">
    <property type="entry name" value="SOLUTE CARRIER FAMILY 35"/>
    <property type="match status" value="1"/>
</dbReference>
<feature type="region of interest" description="Disordered" evidence="5">
    <location>
        <begin position="550"/>
        <end position="572"/>
    </location>
</feature>
<keyword evidence="2 6" id="KW-0812">Transmembrane</keyword>
<feature type="region of interest" description="Disordered" evidence="5">
    <location>
        <begin position="129"/>
        <end position="166"/>
    </location>
</feature>
<evidence type="ECO:0000256" key="4">
    <source>
        <dbReference type="ARBA" id="ARBA00023136"/>
    </source>
</evidence>
<organism evidence="8 9">
    <name type="scientific">Gonapodya prolifera (strain JEL478)</name>
    <name type="common">Monoblepharis prolifera</name>
    <dbReference type="NCBI Taxonomy" id="1344416"/>
    <lineage>
        <taxon>Eukaryota</taxon>
        <taxon>Fungi</taxon>
        <taxon>Fungi incertae sedis</taxon>
        <taxon>Chytridiomycota</taxon>
        <taxon>Chytridiomycota incertae sedis</taxon>
        <taxon>Monoblepharidomycetes</taxon>
        <taxon>Monoblepharidales</taxon>
        <taxon>Gonapodyaceae</taxon>
        <taxon>Gonapodya</taxon>
    </lineage>
</organism>
<feature type="transmembrane region" description="Helical" evidence="6">
    <location>
        <begin position="462"/>
        <end position="485"/>
    </location>
</feature>
<evidence type="ECO:0000259" key="7">
    <source>
        <dbReference type="Pfam" id="PF03151"/>
    </source>
</evidence>
<comment type="subcellular location">
    <subcellularLocation>
        <location evidence="1">Membrane</location>
        <topology evidence="1">Multi-pass membrane protein</topology>
    </subcellularLocation>
</comment>
<proteinExistence type="predicted"/>
<dbReference type="GO" id="GO:0016020">
    <property type="term" value="C:membrane"/>
    <property type="evidence" value="ECO:0007669"/>
    <property type="project" value="UniProtKB-SubCell"/>
</dbReference>
<reference evidence="8 9" key="1">
    <citation type="journal article" date="2015" name="Genome Biol. Evol.">
        <title>Phylogenomic analyses indicate that early fungi evolved digesting cell walls of algal ancestors of land plants.</title>
        <authorList>
            <person name="Chang Y."/>
            <person name="Wang S."/>
            <person name="Sekimoto S."/>
            <person name="Aerts A.L."/>
            <person name="Choi C."/>
            <person name="Clum A."/>
            <person name="LaButti K.M."/>
            <person name="Lindquist E.A."/>
            <person name="Yee Ngan C."/>
            <person name="Ohm R.A."/>
            <person name="Salamov A.A."/>
            <person name="Grigoriev I.V."/>
            <person name="Spatafora J.W."/>
            <person name="Berbee M.L."/>
        </authorList>
    </citation>
    <scope>NUCLEOTIDE SEQUENCE [LARGE SCALE GENOMIC DNA]</scope>
    <source>
        <strain evidence="8 9">JEL478</strain>
    </source>
</reference>
<keyword evidence="3 6" id="KW-1133">Transmembrane helix</keyword>
<dbReference type="EMBL" id="KQ965735">
    <property type="protein sequence ID" value="KXS20480.1"/>
    <property type="molecule type" value="Genomic_DNA"/>
</dbReference>
<feature type="region of interest" description="Disordered" evidence="5">
    <location>
        <begin position="67"/>
        <end position="98"/>
    </location>
</feature>
<feature type="transmembrane region" description="Helical" evidence="6">
    <location>
        <begin position="182"/>
        <end position="200"/>
    </location>
</feature>
<accession>A0A139AUR3</accession>
<evidence type="ECO:0000256" key="3">
    <source>
        <dbReference type="ARBA" id="ARBA00022989"/>
    </source>
</evidence>
<name>A0A139AUR3_GONPJ</name>
<sequence>MELPRNPTGGHHPATPFQHKSETPPPPYSPPVANGGHSTQRVQQPLIIHNTFNYNFLNSAPLLQERSPTKSQAISSKQSSKQWEAASANQSGSSRVSRADLLREHGETTGIESRLPRLPPPWYPLESSTGALLLPSPSNPSSPQHSPVPSPSKHNRTLSDRGGIYDATSPVRSTSTKHLSHSLSNLSNLYFLALLALWYSSSTITSNTTKAVLRKFPHPVAVTLTQFVLTAVLTVVTAHGILGWTRILGWWPSLPFCFGFGGIPTSSLSELPSPASAHPSAKQARSWGRSSFLSATERWHIFRTALPLSVFQVLGHVMNSTALGYVPVATVHTVKALSPLFTVLALRLFFLIPYPPRVYLSLLPITLGVMLVCTAPATMHTIGLAAAFGSTMVFVIQNIWSKKLFNAAAAVEGRSVRANGDHSIKLDKWNLLFHSATLAALLTLPILVTSELPNISSIPTDLSFYFLVFVNSATHFAQSALAFILLGAVSPVTYSVASLGKRIVVVVGSMLWAGEATGWQQVLGVVVTFGGLWMYQEAKSDVHRLETRLDHQHNDDGSPSARALESGEGASDAGVRRADAELAWMEGKSSPLLDAEESRASESHGFFTSTTSTATHRKEAV</sequence>
<dbReference type="Proteomes" id="UP000070544">
    <property type="component" value="Unassembled WGS sequence"/>
</dbReference>
<evidence type="ECO:0000256" key="6">
    <source>
        <dbReference type="SAM" id="Phobius"/>
    </source>
</evidence>
<keyword evidence="9" id="KW-1185">Reference proteome</keyword>
<evidence type="ECO:0000313" key="8">
    <source>
        <dbReference type="EMBL" id="KXS20480.1"/>
    </source>
</evidence>
<feature type="transmembrane region" description="Helical" evidence="6">
    <location>
        <begin position="220"/>
        <end position="242"/>
    </location>
</feature>
<dbReference type="OrthoDB" id="1588579at2759"/>
<dbReference type="AlphaFoldDB" id="A0A139AUR3"/>
<feature type="transmembrane region" description="Helical" evidence="6">
    <location>
        <begin position="383"/>
        <end position="400"/>
    </location>
</feature>
<feature type="transmembrane region" description="Helical" evidence="6">
    <location>
        <begin position="431"/>
        <end position="450"/>
    </location>
</feature>
<evidence type="ECO:0000256" key="5">
    <source>
        <dbReference type="SAM" id="MobiDB-lite"/>
    </source>
</evidence>
<feature type="transmembrane region" description="Helical" evidence="6">
    <location>
        <begin position="324"/>
        <end position="346"/>
    </location>
</feature>
<feature type="domain" description="Sugar phosphate transporter" evidence="7">
    <location>
        <begin position="300"/>
        <end position="535"/>
    </location>
</feature>
<dbReference type="InterPro" id="IPR004853">
    <property type="entry name" value="Sugar_P_trans_dom"/>
</dbReference>
<dbReference type="STRING" id="1344416.A0A139AUR3"/>
<feature type="transmembrane region" description="Helical" evidence="6">
    <location>
        <begin position="358"/>
        <end position="377"/>
    </location>
</feature>
<feature type="compositionally biased region" description="Low complexity" evidence="5">
    <location>
        <begin position="135"/>
        <end position="147"/>
    </location>
</feature>
<evidence type="ECO:0000256" key="2">
    <source>
        <dbReference type="ARBA" id="ARBA00022692"/>
    </source>
</evidence>